<proteinExistence type="predicted"/>
<dbReference type="Pfam" id="PF10067">
    <property type="entry name" value="DUF2306"/>
    <property type="match status" value="1"/>
</dbReference>
<evidence type="ECO:0000313" key="3">
    <source>
        <dbReference type="Proteomes" id="UP000605568"/>
    </source>
</evidence>
<evidence type="ECO:0008006" key="4">
    <source>
        <dbReference type="Google" id="ProtNLM"/>
    </source>
</evidence>
<evidence type="ECO:0000256" key="1">
    <source>
        <dbReference type="SAM" id="Phobius"/>
    </source>
</evidence>
<feature type="transmembrane region" description="Helical" evidence="1">
    <location>
        <begin position="119"/>
        <end position="138"/>
    </location>
</feature>
<name>A0ABQ3LX61_9PSEU</name>
<dbReference type="Proteomes" id="UP000605568">
    <property type="component" value="Unassembled WGS sequence"/>
</dbReference>
<organism evidence="2 3">
    <name type="scientific">Lentzea cavernae</name>
    <dbReference type="NCBI Taxonomy" id="2020703"/>
    <lineage>
        <taxon>Bacteria</taxon>
        <taxon>Bacillati</taxon>
        <taxon>Actinomycetota</taxon>
        <taxon>Actinomycetes</taxon>
        <taxon>Pseudonocardiales</taxon>
        <taxon>Pseudonocardiaceae</taxon>
        <taxon>Lentzea</taxon>
    </lineage>
</organism>
<sequence>MTTTTPLPKTAWWRRPWIVPLMLVVAAFLAFSVPPYLTFDPAHSRLEPPRGNDLYYPLLVAHVLFGTVAMATACFQVWPAFRARHRAGHRITGRIYVYAGALPAGVLGLYIGWHTSAGPSVLVANLVGSALWLVVTVHGLRTALLRRYDEHRRWMSRSFALAMSIALSRVINVPVMIVLTPQVDSAFGGNEELMRNTATSIGVWLSPLLLLLLTDWILERRKGRRPARERSAPEPAVVQQWSNA</sequence>
<gene>
    <name evidence="2" type="ORF">GCM10017774_00350</name>
</gene>
<keyword evidence="1" id="KW-0812">Transmembrane</keyword>
<dbReference type="EMBL" id="BNAR01000001">
    <property type="protein sequence ID" value="GHH27598.1"/>
    <property type="molecule type" value="Genomic_DNA"/>
</dbReference>
<protein>
    <recommendedName>
        <fullName evidence="4">Membrane protein DUF2306</fullName>
    </recommendedName>
</protein>
<feature type="transmembrane region" description="Helical" evidence="1">
    <location>
        <begin position="199"/>
        <end position="218"/>
    </location>
</feature>
<keyword evidence="1" id="KW-1133">Transmembrane helix</keyword>
<keyword evidence="1" id="KW-0472">Membrane</keyword>
<feature type="transmembrane region" description="Helical" evidence="1">
    <location>
        <begin position="17"/>
        <end position="34"/>
    </location>
</feature>
<feature type="transmembrane region" description="Helical" evidence="1">
    <location>
        <begin position="95"/>
        <end position="113"/>
    </location>
</feature>
<reference evidence="3" key="1">
    <citation type="journal article" date="2019" name="Int. J. Syst. Evol. Microbiol.">
        <title>The Global Catalogue of Microorganisms (GCM) 10K type strain sequencing project: providing services to taxonomists for standard genome sequencing and annotation.</title>
        <authorList>
            <consortium name="The Broad Institute Genomics Platform"/>
            <consortium name="The Broad Institute Genome Sequencing Center for Infectious Disease"/>
            <person name="Wu L."/>
            <person name="Ma J."/>
        </authorList>
    </citation>
    <scope>NUCLEOTIDE SEQUENCE [LARGE SCALE GENOMIC DNA]</scope>
    <source>
        <strain evidence="3">CGMCC 4.7367</strain>
    </source>
</reference>
<dbReference type="InterPro" id="IPR018750">
    <property type="entry name" value="DUF2306_membrane"/>
</dbReference>
<comment type="caution">
    <text evidence="2">The sequence shown here is derived from an EMBL/GenBank/DDBJ whole genome shotgun (WGS) entry which is preliminary data.</text>
</comment>
<keyword evidence="3" id="KW-1185">Reference proteome</keyword>
<feature type="transmembrane region" description="Helical" evidence="1">
    <location>
        <begin position="159"/>
        <end position="179"/>
    </location>
</feature>
<dbReference type="RefSeq" id="WP_229904237.1">
    <property type="nucleotide sequence ID" value="NZ_BNAR01000001.1"/>
</dbReference>
<accession>A0ABQ3LX61</accession>
<feature type="transmembrane region" description="Helical" evidence="1">
    <location>
        <begin position="54"/>
        <end position="75"/>
    </location>
</feature>
<evidence type="ECO:0000313" key="2">
    <source>
        <dbReference type="EMBL" id="GHH27598.1"/>
    </source>
</evidence>